<keyword evidence="2" id="KW-1185">Reference proteome</keyword>
<dbReference type="Proteomes" id="UP001163846">
    <property type="component" value="Unassembled WGS sequence"/>
</dbReference>
<accession>A0AA38UA62</accession>
<dbReference type="AlphaFoldDB" id="A0AA38UA62"/>
<reference evidence="1" key="1">
    <citation type="submission" date="2022-08" db="EMBL/GenBank/DDBJ databases">
        <authorList>
            <consortium name="DOE Joint Genome Institute"/>
            <person name="Min B."/>
            <person name="Riley R."/>
            <person name="Sierra-Patev S."/>
            <person name="Naranjo-Ortiz M."/>
            <person name="Looney B."/>
            <person name="Konkel Z."/>
            <person name="Slot J.C."/>
            <person name="Sakamoto Y."/>
            <person name="Steenwyk J.L."/>
            <person name="Rokas A."/>
            <person name="Carro J."/>
            <person name="Camarero S."/>
            <person name="Ferreira P."/>
            <person name="Molpeceres G."/>
            <person name="Ruiz-Duenas F.J."/>
            <person name="Serrano A."/>
            <person name="Henrissat B."/>
            <person name="Drula E."/>
            <person name="Hughes K.W."/>
            <person name="Mata J.L."/>
            <person name="Ishikawa N.K."/>
            <person name="Vargas-Isla R."/>
            <person name="Ushijima S."/>
            <person name="Smith C.A."/>
            <person name="Ahrendt S."/>
            <person name="Andreopoulos W."/>
            <person name="He G."/>
            <person name="Labutti K."/>
            <person name="Lipzen A."/>
            <person name="Ng V."/>
            <person name="Sandor L."/>
            <person name="Barry K."/>
            <person name="Martinez A.T."/>
            <person name="Xiao Y."/>
            <person name="Gibbons J.G."/>
            <person name="Terashima K."/>
            <person name="Hibbett D.S."/>
            <person name="Grigoriev I.V."/>
        </authorList>
    </citation>
    <scope>NUCLEOTIDE SEQUENCE</scope>
    <source>
        <strain evidence="1">TFB9207</strain>
    </source>
</reference>
<sequence length="188" mass="20520">MINDQDDTENTEGSVNVNKVIQVDIKTEVFSLILSTIRRYTSWYYSIGAQFNTGSAGEQNPGYQYSQEPKSTSLFYFSLGHKLCSSSLDEKILTWSEKDAANGYGFWFGFELGVEVEVKGKVDIGVKVGVKVDVKVGVKVDVKVGVKVGVEVGIDIGVDVKARVGVEVGVTAVVTIVLDYKNRCISSM</sequence>
<organism evidence="1 2">
    <name type="scientific">Lentinula raphanica</name>
    <dbReference type="NCBI Taxonomy" id="153919"/>
    <lineage>
        <taxon>Eukaryota</taxon>
        <taxon>Fungi</taxon>
        <taxon>Dikarya</taxon>
        <taxon>Basidiomycota</taxon>
        <taxon>Agaricomycotina</taxon>
        <taxon>Agaricomycetes</taxon>
        <taxon>Agaricomycetidae</taxon>
        <taxon>Agaricales</taxon>
        <taxon>Marasmiineae</taxon>
        <taxon>Omphalotaceae</taxon>
        <taxon>Lentinula</taxon>
    </lineage>
</organism>
<evidence type="ECO:0000313" key="1">
    <source>
        <dbReference type="EMBL" id="KAJ3831662.1"/>
    </source>
</evidence>
<gene>
    <name evidence="1" type="ORF">F5878DRAFT_647445</name>
</gene>
<evidence type="ECO:0000313" key="2">
    <source>
        <dbReference type="Proteomes" id="UP001163846"/>
    </source>
</evidence>
<protein>
    <submittedName>
        <fullName evidence="1">Uncharacterized protein</fullName>
    </submittedName>
</protein>
<dbReference type="EMBL" id="MU807313">
    <property type="protein sequence ID" value="KAJ3831662.1"/>
    <property type="molecule type" value="Genomic_DNA"/>
</dbReference>
<comment type="caution">
    <text evidence="1">The sequence shown here is derived from an EMBL/GenBank/DDBJ whole genome shotgun (WGS) entry which is preliminary data.</text>
</comment>
<proteinExistence type="predicted"/>
<name>A0AA38UA62_9AGAR</name>